<organism evidence="2 3">
    <name type="scientific">Tsukamurella paurometabola</name>
    <name type="common">Corynebacterium paurometabolum</name>
    <dbReference type="NCBI Taxonomy" id="2061"/>
    <lineage>
        <taxon>Bacteria</taxon>
        <taxon>Bacillati</taxon>
        <taxon>Actinomycetota</taxon>
        <taxon>Actinomycetes</taxon>
        <taxon>Mycobacteriales</taxon>
        <taxon>Tsukamurellaceae</taxon>
        <taxon>Tsukamurella</taxon>
    </lineage>
</organism>
<name>A0ABS5NJ68_TSUPA</name>
<keyword evidence="3" id="KW-1185">Reference proteome</keyword>
<proteinExistence type="predicted"/>
<feature type="compositionally biased region" description="Low complexity" evidence="1">
    <location>
        <begin position="99"/>
        <end position="119"/>
    </location>
</feature>
<feature type="region of interest" description="Disordered" evidence="1">
    <location>
        <begin position="65"/>
        <end position="134"/>
    </location>
</feature>
<sequence length="134" mass="13558">SLIAVAQKDVVVSDGWDLQEFAQQAGQIAGTNLTFTTLPVLGYSTIDEQAVNLVDPKAIRTQVQKAFGQSVPEPGDSDEAGTSAPTADATPAPNPVGYTVPRAPAATTTAPSAVAGPVPDAGTTLRGGEIPCVD</sequence>
<feature type="non-terminal residue" evidence="2">
    <location>
        <position position="1"/>
    </location>
</feature>
<accession>A0ABS5NJ68</accession>
<dbReference type="Proteomes" id="UP000676853">
    <property type="component" value="Unassembled WGS sequence"/>
</dbReference>
<evidence type="ECO:0000313" key="2">
    <source>
        <dbReference type="EMBL" id="MBS4104336.1"/>
    </source>
</evidence>
<evidence type="ECO:0000313" key="3">
    <source>
        <dbReference type="Proteomes" id="UP000676853"/>
    </source>
</evidence>
<reference evidence="2 3" key="1">
    <citation type="submission" date="2021-04" db="EMBL/GenBank/DDBJ databases">
        <title>Whole genome sequence analysis of a thiophenic sulfur metabolizing bacteria.</title>
        <authorList>
            <person name="Akhtar N."/>
            <person name="Akram J."/>
            <person name="Aslam A."/>
        </authorList>
    </citation>
    <scope>NUCLEOTIDE SEQUENCE [LARGE SCALE GENOMIC DNA]</scope>
    <source>
        <strain evidence="2 3">3OW</strain>
    </source>
</reference>
<feature type="compositionally biased region" description="Low complexity" evidence="1">
    <location>
        <begin position="80"/>
        <end position="91"/>
    </location>
</feature>
<evidence type="ECO:0000256" key="1">
    <source>
        <dbReference type="SAM" id="MobiDB-lite"/>
    </source>
</evidence>
<dbReference type="EMBL" id="JAGXOE010000150">
    <property type="protein sequence ID" value="MBS4104336.1"/>
    <property type="molecule type" value="Genomic_DNA"/>
</dbReference>
<protein>
    <submittedName>
        <fullName evidence="2">LytR family transcriptional regulator</fullName>
    </submittedName>
</protein>
<gene>
    <name evidence="2" type="ORF">KFZ73_24290</name>
</gene>
<comment type="caution">
    <text evidence="2">The sequence shown here is derived from an EMBL/GenBank/DDBJ whole genome shotgun (WGS) entry which is preliminary data.</text>
</comment>